<dbReference type="Gene3D" id="3.40.630.90">
    <property type="match status" value="1"/>
</dbReference>
<dbReference type="PANTHER" id="PTHR21471">
    <property type="entry name" value="GNAT FAMILY ACETYLTRANSFERASE-RELATED"/>
    <property type="match status" value="1"/>
</dbReference>
<dbReference type="UCSC" id="F55C12.6">
    <property type="organism name" value="c. elegans"/>
</dbReference>
<dbReference type="PaxDb" id="6239-F55C12.6"/>
<dbReference type="PIR" id="T34309">
    <property type="entry name" value="T34309"/>
</dbReference>
<evidence type="ECO:0000313" key="2">
    <source>
        <dbReference type="EMBL" id="CCD71876.1"/>
    </source>
</evidence>
<dbReference type="FunCoup" id="Q20811">
    <property type="interactions" value="3"/>
</dbReference>
<dbReference type="PANTHER" id="PTHR21471:SF6">
    <property type="entry name" value="DUF1248 DOMAIN-CONTAINING PROTEIN"/>
    <property type="match status" value="1"/>
</dbReference>
<proteinExistence type="predicted"/>
<dbReference type="AlphaFoldDB" id="Q20811"/>
<dbReference type="Pfam" id="PF06852">
    <property type="entry name" value="DUF1248"/>
    <property type="match status" value="1"/>
</dbReference>
<dbReference type="OMA" id="QNMLACN"/>
<reference evidence="2 3" key="1">
    <citation type="journal article" date="1998" name="Science">
        <title>Genome sequence of the nematode C. elegans: a platform for investigating biology.</title>
        <authorList>
            <consortium name="The C. elegans sequencing consortium"/>
            <person name="Sulson J.E."/>
            <person name="Waterston R."/>
        </authorList>
    </citation>
    <scope>NUCLEOTIDE SEQUENCE [LARGE SCALE GENOMIC DNA]</scope>
    <source>
        <strain evidence="2 3">Bristol N2</strain>
    </source>
</reference>
<evidence type="ECO:0000259" key="1">
    <source>
        <dbReference type="Pfam" id="PF06852"/>
    </source>
</evidence>
<dbReference type="InterPro" id="IPR016181">
    <property type="entry name" value="Acyl_CoA_acyltransferase"/>
</dbReference>
<dbReference type="EMBL" id="BX284602">
    <property type="protein sequence ID" value="CCD71876.1"/>
    <property type="molecule type" value="Genomic_DNA"/>
</dbReference>
<evidence type="ECO:0000313" key="4">
    <source>
        <dbReference type="WormBase" id="F55C12.6"/>
    </source>
</evidence>
<dbReference type="InParanoid" id="Q20811"/>
<dbReference type="WormBase" id="F55C12.6">
    <property type="protein sequence ID" value="CE38963"/>
    <property type="gene ID" value="WBGene00018873"/>
</dbReference>
<dbReference type="KEGG" id="cel:CELE_F55C12.6"/>
<organism evidence="2 3">
    <name type="scientific">Caenorhabditis elegans</name>
    <dbReference type="NCBI Taxonomy" id="6239"/>
    <lineage>
        <taxon>Eukaryota</taxon>
        <taxon>Metazoa</taxon>
        <taxon>Ecdysozoa</taxon>
        <taxon>Nematoda</taxon>
        <taxon>Chromadorea</taxon>
        <taxon>Rhabditida</taxon>
        <taxon>Rhabditina</taxon>
        <taxon>Rhabditomorpha</taxon>
        <taxon>Rhabditoidea</taxon>
        <taxon>Rhabditidae</taxon>
        <taxon>Peloderinae</taxon>
        <taxon>Caenorhabditis</taxon>
    </lineage>
</organism>
<gene>
    <name evidence="2" type="ORF">CELE_F55C12.6</name>
    <name evidence="2 4" type="ORF">F55C12.6</name>
</gene>
<dbReference type="CTD" id="186303"/>
<dbReference type="Proteomes" id="UP000001940">
    <property type="component" value="Chromosome II"/>
</dbReference>
<dbReference type="PhylomeDB" id="Q20811"/>
<name>Q20811_CAEEL</name>
<evidence type="ECO:0000313" key="3">
    <source>
        <dbReference type="Proteomes" id="UP000001940"/>
    </source>
</evidence>
<feature type="domain" description="DUF1248" evidence="1">
    <location>
        <begin position="27"/>
        <end position="206"/>
    </location>
</feature>
<sequence length="340" mass="39636">MILKTKLFQNHIIRQISSKNKISSNLDDYDVVINPDDNLFEVFMQEQGNGRFDFKKEDYSTWKSSWGDAYRFGLILLKGTESIAYSFHTIQYKSLGLQPDFRHLGMAWVPEKYRGKSILKVVTDYLIQEERMKHQNMLACNVHWSQNFWLKATGRSDIGACTYYISYYELYDFKVPIPKIKDDCEIVVKNVNTKTVTDVLKYDTSIFPFNRKNWIESLFLEGIGRVAYNSDGNVVGIGCLSTYPSGECVISPLYADNTKIAQKIFGSMLEEVIEKNKKIRRFQVRSNDQCSNSYEWIQPFLKIPLRRSHLSNLCYSIYPPRHYFNFNKVFVNAHPTNAPC</sequence>
<dbReference type="eggNOG" id="ENOG502TFR3">
    <property type="taxonomic scope" value="Eukaryota"/>
</dbReference>
<dbReference type="Bgee" id="WBGene00018873">
    <property type="expression patterns" value="Expressed in adult organism and 1 other cell type or tissue"/>
</dbReference>
<dbReference type="SMR" id="Q20811"/>
<dbReference type="HOGENOM" id="CLU_067662_0_0_1"/>
<dbReference type="InterPro" id="IPR009658">
    <property type="entry name" value="DUF1248"/>
</dbReference>
<keyword evidence="3" id="KW-1185">Reference proteome</keyword>
<dbReference type="GeneID" id="186303"/>
<dbReference type="RefSeq" id="NP_495173.3">
    <property type="nucleotide sequence ID" value="NM_062772.3"/>
</dbReference>
<accession>Q20811</accession>
<dbReference type="SUPFAM" id="SSF55729">
    <property type="entry name" value="Acyl-CoA N-acyltransferases (Nat)"/>
    <property type="match status" value="1"/>
</dbReference>
<dbReference type="OrthoDB" id="6418983at2759"/>
<dbReference type="AGR" id="WB:WBGene00018873"/>
<protein>
    <submittedName>
        <fullName evidence="2">DUF1248 domain-containing protein</fullName>
    </submittedName>
</protein>